<reference evidence="1" key="1">
    <citation type="journal article" date="2014" name="Int. J. Syst. Evol. Microbiol.">
        <title>Complete genome sequence of Corynebacterium casei LMG S-19264T (=DSM 44701T), isolated from a smear-ripened cheese.</title>
        <authorList>
            <consortium name="US DOE Joint Genome Institute (JGI-PGF)"/>
            <person name="Walter F."/>
            <person name="Albersmeier A."/>
            <person name="Kalinowski J."/>
            <person name="Ruckert C."/>
        </authorList>
    </citation>
    <scope>NUCLEOTIDE SEQUENCE</scope>
    <source>
        <strain evidence="1">CGMCC 1.12726</strain>
    </source>
</reference>
<accession>A0A917CKB4</accession>
<name>A0A917CKB4_9GAMM</name>
<dbReference type="InterPro" id="IPR036748">
    <property type="entry name" value="MTH938-like_sf"/>
</dbReference>
<organism evidence="1 2">
    <name type="scientific">Arenimonas maotaiensis</name>
    <dbReference type="NCBI Taxonomy" id="1446479"/>
    <lineage>
        <taxon>Bacteria</taxon>
        <taxon>Pseudomonadati</taxon>
        <taxon>Pseudomonadota</taxon>
        <taxon>Gammaproteobacteria</taxon>
        <taxon>Lysobacterales</taxon>
        <taxon>Lysobacteraceae</taxon>
        <taxon>Arenimonas</taxon>
    </lineage>
</organism>
<dbReference type="RefSeq" id="WP_188448805.1">
    <property type="nucleotide sequence ID" value="NZ_BMFO01000002.1"/>
</dbReference>
<sequence length="124" mass="13731">MQITQELPDFRYLCRGVSAGGVLVNERELRASFLLTPHELVEDWTLDTLTAADDAHWQRVLDLQPALFILGTGDVQAFPAPKQLAFFLQRGIGFETMNNAAAARTFNILAQEGRNVVAGFLIAQ</sequence>
<gene>
    <name evidence="1" type="ORF">GCM10010960_11880</name>
</gene>
<evidence type="ECO:0000313" key="1">
    <source>
        <dbReference type="EMBL" id="GGF91523.1"/>
    </source>
</evidence>
<dbReference type="PANTHER" id="PTHR21192:SF2">
    <property type="entry name" value="NADH DEHYDROGENASE [UBIQUINONE] 1 ALPHA SUBCOMPLEX ASSEMBLY FACTOR 3"/>
    <property type="match status" value="1"/>
</dbReference>
<dbReference type="AlphaFoldDB" id="A0A917CKB4"/>
<comment type="caution">
    <text evidence="1">The sequence shown here is derived from an EMBL/GenBank/DDBJ whole genome shotgun (WGS) entry which is preliminary data.</text>
</comment>
<dbReference type="Pfam" id="PF04430">
    <property type="entry name" value="DUF498"/>
    <property type="match status" value="1"/>
</dbReference>
<evidence type="ECO:0008006" key="3">
    <source>
        <dbReference type="Google" id="ProtNLM"/>
    </source>
</evidence>
<dbReference type="Proteomes" id="UP000632858">
    <property type="component" value="Unassembled WGS sequence"/>
</dbReference>
<proteinExistence type="predicted"/>
<evidence type="ECO:0000313" key="2">
    <source>
        <dbReference type="Proteomes" id="UP000632858"/>
    </source>
</evidence>
<keyword evidence="2" id="KW-1185">Reference proteome</keyword>
<dbReference type="SUPFAM" id="SSF64076">
    <property type="entry name" value="MTH938-like"/>
    <property type="match status" value="1"/>
</dbReference>
<protein>
    <recommendedName>
        <fullName evidence="3">Mth938-like domain-containing protein</fullName>
    </recommendedName>
</protein>
<dbReference type="EMBL" id="BMFO01000002">
    <property type="protein sequence ID" value="GGF91523.1"/>
    <property type="molecule type" value="Genomic_DNA"/>
</dbReference>
<dbReference type="Gene3D" id="3.40.1230.10">
    <property type="entry name" value="MTH938-like"/>
    <property type="match status" value="1"/>
</dbReference>
<reference evidence="1" key="2">
    <citation type="submission" date="2020-09" db="EMBL/GenBank/DDBJ databases">
        <authorList>
            <person name="Sun Q."/>
            <person name="Zhou Y."/>
        </authorList>
    </citation>
    <scope>NUCLEOTIDE SEQUENCE</scope>
    <source>
        <strain evidence="1">CGMCC 1.12726</strain>
    </source>
</reference>
<dbReference type="PANTHER" id="PTHR21192">
    <property type="entry name" value="NUCLEAR PROTEIN E3-3"/>
    <property type="match status" value="1"/>
</dbReference>
<dbReference type="InterPro" id="IPR007523">
    <property type="entry name" value="NDUFAF3/AAMDC"/>
</dbReference>